<protein>
    <recommendedName>
        <fullName evidence="4">Por secretion system C-terminal sorting domain-containing protein</fullName>
    </recommendedName>
</protein>
<keyword evidence="1" id="KW-0732">Signal</keyword>
<feature type="chain" id="PRO_5045698215" description="Por secretion system C-terminal sorting domain-containing protein" evidence="1">
    <location>
        <begin position="25"/>
        <end position="374"/>
    </location>
</feature>
<sequence>MYALNPYAGLLALLCLLCSKPAAAQPFQAKWTMDNTQAGSSSHANFTPQDASLLGGPNTYALASIYSPDGHGGMAYIVRPWPAGFSVSRSMEFGLKVNAFKYDITSISFRLRRSPTGTTQVKLRTSADGFAADVATCNLPNADVFYNFTIPVSFLNLTAANFSIRLCGYNATNATLGVLWFDDVVIGGQVLPIVLPISLTYLRAATANDQVTLSWETAWEKNSDYFAAERSVDMQHFEPIARIPASGETVRRNAYQYTDNHPLPGTSYYRLRLTDRDGTFTWSYAVSAATGTMRKQLVPAPNPASPGLIRLAGTDLDISTLVLRNKEGRRIPAQVTANSSGYIDIVPVSLLLPGIYLLSHGNGEHKEEVKVLVP</sequence>
<reference evidence="2 3" key="1">
    <citation type="submission" date="2020-06" db="EMBL/GenBank/DDBJ databases">
        <title>Dyadobacter sandarakinus sp. nov., isolated from the soil of the Arctic Yellow River Station.</title>
        <authorList>
            <person name="Zhang Y."/>
            <person name="Peng F."/>
        </authorList>
    </citation>
    <scope>NUCLEOTIDE SEQUENCE [LARGE SCALE GENOMIC DNA]</scope>
    <source>
        <strain evidence="2 3">Q3-56</strain>
    </source>
</reference>
<dbReference type="Proteomes" id="UP000612680">
    <property type="component" value="Chromosome"/>
</dbReference>
<dbReference type="Gene3D" id="2.60.40.10">
    <property type="entry name" value="Immunoglobulins"/>
    <property type="match status" value="1"/>
</dbReference>
<proteinExistence type="predicted"/>
<name>A0ABX7I9J8_9BACT</name>
<accession>A0ABX7I9J8</accession>
<keyword evidence="3" id="KW-1185">Reference proteome</keyword>
<dbReference type="EMBL" id="CP056775">
    <property type="protein sequence ID" value="QRR02455.1"/>
    <property type="molecule type" value="Genomic_DNA"/>
</dbReference>
<evidence type="ECO:0000313" key="3">
    <source>
        <dbReference type="Proteomes" id="UP000612680"/>
    </source>
</evidence>
<organism evidence="2 3">
    <name type="scientific">Dyadobacter sandarakinus</name>
    <dbReference type="NCBI Taxonomy" id="2747268"/>
    <lineage>
        <taxon>Bacteria</taxon>
        <taxon>Pseudomonadati</taxon>
        <taxon>Bacteroidota</taxon>
        <taxon>Cytophagia</taxon>
        <taxon>Cytophagales</taxon>
        <taxon>Spirosomataceae</taxon>
        <taxon>Dyadobacter</taxon>
    </lineage>
</organism>
<evidence type="ECO:0000313" key="2">
    <source>
        <dbReference type="EMBL" id="QRR02455.1"/>
    </source>
</evidence>
<evidence type="ECO:0000256" key="1">
    <source>
        <dbReference type="SAM" id="SignalP"/>
    </source>
</evidence>
<gene>
    <name evidence="2" type="ORF">HWI92_16815</name>
</gene>
<feature type="signal peptide" evidence="1">
    <location>
        <begin position="1"/>
        <end position="24"/>
    </location>
</feature>
<evidence type="ECO:0008006" key="4">
    <source>
        <dbReference type="Google" id="ProtNLM"/>
    </source>
</evidence>
<dbReference type="RefSeq" id="WP_204657424.1">
    <property type="nucleotide sequence ID" value="NZ_CP056775.1"/>
</dbReference>
<dbReference type="InterPro" id="IPR013783">
    <property type="entry name" value="Ig-like_fold"/>
</dbReference>